<dbReference type="Pfam" id="PF03564">
    <property type="entry name" value="DUF1759"/>
    <property type="match status" value="1"/>
</dbReference>
<evidence type="ECO:0000313" key="4">
    <source>
        <dbReference type="EMBL" id="KMQ87475.1"/>
    </source>
</evidence>
<evidence type="ECO:0000256" key="1">
    <source>
        <dbReference type="SAM" id="MobiDB-lite"/>
    </source>
</evidence>
<comment type="caution">
    <text evidence="4">The sequence shown here is derived from an EMBL/GenBank/DDBJ whole genome shotgun (WGS) entry which is preliminary data.</text>
</comment>
<dbReference type="InterPro" id="IPR005312">
    <property type="entry name" value="DUF1759"/>
</dbReference>
<protein>
    <submittedName>
        <fullName evidence="4">Gag-pol polyprotein</fullName>
    </submittedName>
</protein>
<dbReference type="Pfam" id="PF17921">
    <property type="entry name" value="Integrase_H2C2"/>
    <property type="match status" value="1"/>
</dbReference>
<accession>A0A0J7N465</accession>
<dbReference type="SUPFAM" id="SSF53098">
    <property type="entry name" value="Ribonuclease H-like"/>
    <property type="match status" value="1"/>
</dbReference>
<dbReference type="Proteomes" id="UP000036403">
    <property type="component" value="Unassembled WGS sequence"/>
</dbReference>
<dbReference type="InterPro" id="IPR043502">
    <property type="entry name" value="DNA/RNA_pol_sf"/>
</dbReference>
<dbReference type="OrthoDB" id="7674978at2759"/>
<gene>
    <name evidence="4" type="ORF">RF55_13242</name>
</gene>
<dbReference type="PROSITE" id="PS50175">
    <property type="entry name" value="ASP_PROT_RETROV"/>
    <property type="match status" value="1"/>
</dbReference>
<dbReference type="GO" id="GO:0003676">
    <property type="term" value="F:nucleic acid binding"/>
    <property type="evidence" value="ECO:0007669"/>
    <property type="project" value="InterPro"/>
</dbReference>
<evidence type="ECO:0000313" key="5">
    <source>
        <dbReference type="Proteomes" id="UP000036403"/>
    </source>
</evidence>
<feature type="domain" description="Peptidase A2" evidence="2">
    <location>
        <begin position="477"/>
        <end position="513"/>
    </location>
</feature>
<name>A0A0J7N465_LASNI</name>
<dbReference type="InterPro" id="IPR001995">
    <property type="entry name" value="Peptidase_A2_cat"/>
</dbReference>
<dbReference type="InterPro" id="IPR012337">
    <property type="entry name" value="RNaseH-like_sf"/>
</dbReference>
<dbReference type="GO" id="GO:0071897">
    <property type="term" value="P:DNA biosynthetic process"/>
    <property type="evidence" value="ECO:0007669"/>
    <property type="project" value="UniProtKB-ARBA"/>
</dbReference>
<dbReference type="InterPro" id="IPR036397">
    <property type="entry name" value="RNaseH_sf"/>
</dbReference>
<evidence type="ECO:0000259" key="2">
    <source>
        <dbReference type="PROSITE" id="PS50175"/>
    </source>
</evidence>
<evidence type="ECO:0000259" key="3">
    <source>
        <dbReference type="PROSITE" id="PS50994"/>
    </source>
</evidence>
<proteinExistence type="predicted"/>
<feature type="non-terminal residue" evidence="4">
    <location>
        <position position="1760"/>
    </location>
</feature>
<sequence length="1760" mass="199438">MRLLHIENRIEQQLSLSTLIFQSIESFNQISPSDITVRLVNSRITALKENWEKFAIIHDAIGIAIGHLNTEEKDVIRAHSYFMDNIHSQTYLQYLNAIDKMNSHIDSEELTIQRTSSTQSLSQPASNQLSVSHHTRLPRIDLPKFNGTASEWMSFKDLFSSIIIGNISLSPVEKLQYLKASLTGTAAHLLKNTALTADNFEKAWTDLISFYENKRLLVNSAIQALLSVKKITRESASDLEYLYTNMMQSYRTLETLQRPVDKWDDFLVFLAVQKLDSESVKVWEQHLGSSKEPPTWSHFCEFLVTRLLSLQAFEKSQNLPIKKKIPPHAIKSHHQAQKRNNSNNFVPTCVICSAKHFLTGCSQYNSQTTQQRHSLITKHGLCYNCLGKHRVSECRSTRRCTKCGKKHHTSLHRRNPSNAENSSERANRNVPKDTSTKPNPPQVLHAAVQSGQTFTPCILLATAQILLVNEHGRVMKIRALLDQGSEVTLISERAVQTLRLPRSKTSIPLVGVGENSPNKTRGISSFKIISLYDKQEEFRISAHILKKLTTVIPSANINRDSWLHLDGLFLADPQFNTPGSIDLLIGADLYPQIIKEGLKKGSLDAPIAQLTSFGWVISGPASSNSPLSSARSYHISMDSQLYDLLQKFWQLEEISINHDSCISPEDQECEQHFKDTHSRDATGRYVVRLPFKKPPHLLGNSFNRATKVMESLRIKLKSNVKYSEAYFKFMKEYEDLQHMQRLKDMDAELLQPNFYLPHHGVWRESSTTTKLRVVFNGSSRTTSGISLNEILHTGPKLQTDLFNVIIWFRQFRYVFSVDIEKMYRQINVHSDDWKFQRIRWSTSEDSLQSYDLTTVTYGLACAPYQALRTILQLIEDEGKKFPLAVPCLQQGRYVDDIFGGADTIEGVQEIIHQLDHLCMAGGFPLQKWASNDKNILKNLSSDHQTSPHFLSTNQDSCVAILGLQWQPTLDNFQFILDRPTTTSTTKRSILSTIAKLFDPLGFLSPVIIKAKVLIQNLWVNKLGWDEPLPSSIADDWIVFVNELEDLKSITIPRWIGVKPEFQVQLHGFCDASTQAFAALVYIRVVNLEGEVTTNLITSKTKVAPLKRLTIPRLELSGAVLLTKLMTHVLQVFNFKEVPIYMWTDSSITLTWINNHPSKWKDFIQNRVVQIQEALPQAKWKFVPGKENPSDVATRGMSPSQLATNAIWWKGPSWLSQSVDSWPNQSFKVSTSENLEQRPPKICTTIIKKQPEWDLLNKYSNLTKLLRITALCLRAIERFKQSKTQIHGPLTIVELDGAKIFWIRKIQQANFIQEIKLLSNGLFVPKSSSIHNLTPFLDCSGLLRTGGRLQNSLLSPESKHLLILPRQSTLTQLIIADAHTKTCHGGTQLTLTYIRNSYWIVGGRLPVKGFILRCVICTRYRQKRAQQLMGQLPSSRVTPTTRPFVHAGVDYAGPLSIKTWKGKNARQYKAYISVFVCFSTSAVHLELVTDYSADAFIAAYKRFTARRGICVTLTSDCGTTLTGADAELQRLFAAASKEQDQLASLLTKDGTQWKFNPPSAPHFGGKWEAAVKSVKFHLKRIVGMHLLTYEEMTTLLTQIEAVLNSRPLCPLSDDPDDLSVLTPGHFFLGHSPTVLPEPSLEDVNPSRLSRWQLLRQLLESFWSRWSKECLQRFHDTSKWSNATPSLAKGTMVLVIDERYPPSKWPLGRVIDTHPGKDGHTRVVTVRTQTTILKRPIVKLCPLPIQQETSNSSLITVNEGGR</sequence>
<dbReference type="Pfam" id="PF05380">
    <property type="entry name" value="Peptidase_A17"/>
    <property type="match status" value="1"/>
</dbReference>
<dbReference type="InterPro" id="IPR041588">
    <property type="entry name" value="Integrase_H2C2"/>
</dbReference>
<feature type="compositionally biased region" description="Basic and acidic residues" evidence="1">
    <location>
        <begin position="422"/>
        <end position="435"/>
    </location>
</feature>
<organism evidence="4 5">
    <name type="scientific">Lasius niger</name>
    <name type="common">Black garden ant</name>
    <dbReference type="NCBI Taxonomy" id="67767"/>
    <lineage>
        <taxon>Eukaryota</taxon>
        <taxon>Metazoa</taxon>
        <taxon>Ecdysozoa</taxon>
        <taxon>Arthropoda</taxon>
        <taxon>Hexapoda</taxon>
        <taxon>Insecta</taxon>
        <taxon>Pterygota</taxon>
        <taxon>Neoptera</taxon>
        <taxon>Endopterygota</taxon>
        <taxon>Hymenoptera</taxon>
        <taxon>Apocrita</taxon>
        <taxon>Aculeata</taxon>
        <taxon>Formicoidea</taxon>
        <taxon>Formicidae</taxon>
        <taxon>Formicinae</taxon>
        <taxon>Lasius</taxon>
        <taxon>Lasius</taxon>
    </lineage>
</organism>
<keyword evidence="5" id="KW-1185">Reference proteome</keyword>
<dbReference type="PANTHER" id="PTHR47331">
    <property type="entry name" value="PHD-TYPE DOMAIN-CONTAINING PROTEIN"/>
    <property type="match status" value="1"/>
</dbReference>
<feature type="domain" description="Integrase catalytic" evidence="3">
    <location>
        <begin position="1438"/>
        <end position="1630"/>
    </location>
</feature>
<dbReference type="PANTHER" id="PTHR47331:SF5">
    <property type="entry name" value="RIBONUCLEASE H"/>
    <property type="match status" value="1"/>
</dbReference>
<dbReference type="InterPro" id="IPR040676">
    <property type="entry name" value="DUF5641"/>
</dbReference>
<dbReference type="EMBL" id="LBMM01010417">
    <property type="protein sequence ID" value="KMQ87475.1"/>
    <property type="molecule type" value="Genomic_DNA"/>
</dbReference>
<dbReference type="InterPro" id="IPR001584">
    <property type="entry name" value="Integrase_cat-core"/>
</dbReference>
<reference evidence="4 5" key="1">
    <citation type="submission" date="2015-04" db="EMBL/GenBank/DDBJ databases">
        <title>Lasius niger genome sequencing.</title>
        <authorList>
            <person name="Konorov E.A."/>
            <person name="Nikitin M.A."/>
            <person name="Kirill M.V."/>
            <person name="Chang P."/>
        </authorList>
    </citation>
    <scope>NUCLEOTIDE SEQUENCE [LARGE SCALE GENOMIC DNA]</scope>
    <source>
        <tissue evidence="4">Whole</tissue>
    </source>
</reference>
<dbReference type="PaxDb" id="67767-A0A0J7N465"/>
<feature type="compositionally biased region" description="Basic residues" evidence="1">
    <location>
        <begin position="405"/>
        <end position="415"/>
    </location>
</feature>
<dbReference type="PROSITE" id="PS50994">
    <property type="entry name" value="INTEGRASE"/>
    <property type="match status" value="1"/>
</dbReference>
<dbReference type="InterPro" id="IPR008042">
    <property type="entry name" value="Retrotrans_Pao"/>
</dbReference>
<feature type="region of interest" description="Disordered" evidence="1">
    <location>
        <begin position="405"/>
        <end position="442"/>
    </location>
</feature>
<dbReference type="GO" id="GO:0004190">
    <property type="term" value="F:aspartic-type endopeptidase activity"/>
    <property type="evidence" value="ECO:0007669"/>
    <property type="project" value="InterPro"/>
</dbReference>
<dbReference type="SUPFAM" id="SSF56672">
    <property type="entry name" value="DNA/RNA polymerases"/>
    <property type="match status" value="1"/>
</dbReference>
<dbReference type="Gene3D" id="3.30.420.10">
    <property type="entry name" value="Ribonuclease H-like superfamily/Ribonuclease H"/>
    <property type="match status" value="1"/>
</dbReference>
<dbReference type="GO" id="GO:0042575">
    <property type="term" value="C:DNA polymerase complex"/>
    <property type="evidence" value="ECO:0007669"/>
    <property type="project" value="UniProtKB-ARBA"/>
</dbReference>
<dbReference type="GO" id="GO:0015074">
    <property type="term" value="P:DNA integration"/>
    <property type="evidence" value="ECO:0007669"/>
    <property type="project" value="InterPro"/>
</dbReference>
<dbReference type="Pfam" id="PF18701">
    <property type="entry name" value="DUF5641"/>
    <property type="match status" value="1"/>
</dbReference>
<dbReference type="GO" id="GO:0006508">
    <property type="term" value="P:proteolysis"/>
    <property type="evidence" value="ECO:0007669"/>
    <property type="project" value="InterPro"/>
</dbReference>
<dbReference type="STRING" id="67767.A0A0J7N465"/>